<dbReference type="STRING" id="1302272.FC96_GL002287"/>
<evidence type="ECO:0000313" key="2">
    <source>
        <dbReference type="Proteomes" id="UP000050911"/>
    </source>
</evidence>
<protein>
    <submittedName>
        <fullName evidence="1">Uncharacterized protein</fullName>
    </submittedName>
</protein>
<proteinExistence type="predicted"/>
<reference evidence="1 2" key="1">
    <citation type="journal article" date="2015" name="Genome Announc.">
        <title>Expanding the biotechnology potential of lactobacilli through comparative genomics of 213 strains and associated genera.</title>
        <authorList>
            <person name="Sun Z."/>
            <person name="Harris H.M."/>
            <person name="McCann A."/>
            <person name="Guo C."/>
            <person name="Argimon S."/>
            <person name="Zhang W."/>
            <person name="Yang X."/>
            <person name="Jeffery I.B."/>
            <person name="Cooney J.C."/>
            <person name="Kagawa T.F."/>
            <person name="Liu W."/>
            <person name="Song Y."/>
            <person name="Salvetti E."/>
            <person name="Wrobel A."/>
            <person name="Rasinkangas P."/>
            <person name="Parkhill J."/>
            <person name="Rea M.C."/>
            <person name="O'Sullivan O."/>
            <person name="Ritari J."/>
            <person name="Douillard F.P."/>
            <person name="Paul Ross R."/>
            <person name="Yang R."/>
            <person name="Briner A.E."/>
            <person name="Felis G.E."/>
            <person name="de Vos W.M."/>
            <person name="Barrangou R."/>
            <person name="Klaenhammer T.R."/>
            <person name="Caufield P.W."/>
            <person name="Cui Y."/>
            <person name="Zhang H."/>
            <person name="O'Toole P.W."/>
        </authorList>
    </citation>
    <scope>NUCLEOTIDE SEQUENCE [LARGE SCALE GENOMIC DNA]</scope>
    <source>
        <strain evidence="1 2">JCM 15530</strain>
    </source>
</reference>
<keyword evidence="2" id="KW-1185">Reference proteome</keyword>
<name>A0A0R1HY44_9LACO</name>
<dbReference type="AlphaFoldDB" id="A0A0R1HY44"/>
<evidence type="ECO:0000313" key="1">
    <source>
        <dbReference type="EMBL" id="KRK47799.1"/>
    </source>
</evidence>
<dbReference type="PATRIC" id="fig|1302272.5.peg.2334"/>
<dbReference type="Proteomes" id="UP000050911">
    <property type="component" value="Unassembled WGS sequence"/>
</dbReference>
<dbReference type="EMBL" id="AZCX01000006">
    <property type="protein sequence ID" value="KRK47799.1"/>
    <property type="molecule type" value="Genomic_DNA"/>
</dbReference>
<sequence length="82" mass="9437">MIHMLLDEKEAIAVQLVKVSAEELTAKTEDNQLITIKADKKQRADKSFWRILKDIAKEKIWVPVTRGTHQLLQDDWLVPVTG</sequence>
<comment type="caution">
    <text evidence="1">The sequence shown here is derived from an EMBL/GenBank/DDBJ whole genome shotgun (WGS) entry which is preliminary data.</text>
</comment>
<organism evidence="1 2">
    <name type="scientific">Secundilactobacillus kimchicus JCM 15530</name>
    <dbReference type="NCBI Taxonomy" id="1302272"/>
    <lineage>
        <taxon>Bacteria</taxon>
        <taxon>Bacillati</taxon>
        <taxon>Bacillota</taxon>
        <taxon>Bacilli</taxon>
        <taxon>Lactobacillales</taxon>
        <taxon>Lactobacillaceae</taxon>
        <taxon>Secundilactobacillus</taxon>
    </lineage>
</organism>
<accession>A0A0R1HY44</accession>
<gene>
    <name evidence="1" type="ORF">FC96_GL002287</name>
</gene>